<accession>A0ABP5D552</accession>
<dbReference type="EMBL" id="BAAAPB010000005">
    <property type="protein sequence ID" value="GAA1974064.1"/>
    <property type="molecule type" value="Genomic_DNA"/>
</dbReference>
<evidence type="ECO:0000256" key="1">
    <source>
        <dbReference type="SAM" id="MobiDB-lite"/>
    </source>
</evidence>
<feature type="region of interest" description="Disordered" evidence="1">
    <location>
        <begin position="701"/>
        <end position="801"/>
    </location>
</feature>
<sequence length="801" mass="84023">MTTIVADAPARADDLQLLGEMVGSGYRTPPALVRRGDGQTLQVTPLLYAVLDSADGRRTCAEIADVVRDGMRREITADMVATLVQEHLRPLGLLKLADGSEPALKRANPLLALKLKYAATDPATTRRLTDPFRILFRPAVMAVVMAAFLAITWWVFFQQGLAPAAYDAFHRPELLLLVFVVTVLSGGFHEFGHAAAARYGGADPGVIGAGIYLVWPAFYTDVTDSYRLGRRGRVRTDLGGLYFNAIVVVLTFGWWYATRWDAVLLLVATQTLQMVQQLMPMLRFDGYHLLADLTGVPDLYHRIRPTLLGLLPHRWSDDHNRVLKPWARAVITAWVLITVPMMAFMLLAMVTSLPRVLGTAWASLQERTAAVGDAWHTAGPLEVVANALQVLAVVLPVLGGLLILGRLGLRWSRGLTSWSRGSIRRRAAAVGLVSVLVTGLAFAWAPRPGSYRPITPGEKGLLTAVLPGAQAARSAVDVTGPAVRPTGTAARTRLAAGTPMPATFQAGQALPTRSHPDLALVLVPAGGTGKAPAQGDLADPWVFPFNQPLPPAAGDNQAAAVNTADNSTTYDVAFALVWATANEVRNVNEADAYASCSNCVTVAVAFQVVLIMNNAQVVVPQNLAVAANYQCYRCITAAIASQLVLSVSKAPGQEQLLALGQVWSQLLAFGSTITSYSLSEISARLDGFKADIVAILGDAPPVQPGTTPTPTLTPSASASASPPSSAEPSASGVPDPSGNPSDGSSDMPASPGTSDAGQPGPTSSPAPDPTGGATAAATDGVPATSGGDPDPATASATPSTP</sequence>
<feature type="transmembrane region" description="Helical" evidence="2">
    <location>
        <begin position="200"/>
        <end position="219"/>
    </location>
</feature>
<feature type="transmembrane region" description="Helical" evidence="2">
    <location>
        <begin position="134"/>
        <end position="156"/>
    </location>
</feature>
<keyword evidence="2" id="KW-0812">Transmembrane</keyword>
<keyword evidence="2" id="KW-1133">Transmembrane helix</keyword>
<evidence type="ECO:0000313" key="4">
    <source>
        <dbReference type="Proteomes" id="UP001500571"/>
    </source>
</evidence>
<comment type="caution">
    <text evidence="3">The sequence shown here is derived from an EMBL/GenBank/DDBJ whole genome shotgun (WGS) entry which is preliminary data.</text>
</comment>
<feature type="transmembrane region" description="Helical" evidence="2">
    <location>
        <begin position="239"/>
        <end position="257"/>
    </location>
</feature>
<protein>
    <recommendedName>
        <fullName evidence="5">Peptide zinc metalloprotease protein</fullName>
    </recommendedName>
</protein>
<evidence type="ECO:0000313" key="3">
    <source>
        <dbReference type="EMBL" id="GAA1974064.1"/>
    </source>
</evidence>
<feature type="transmembrane region" description="Helical" evidence="2">
    <location>
        <begin position="427"/>
        <end position="445"/>
    </location>
</feature>
<keyword evidence="2" id="KW-0472">Membrane</keyword>
<dbReference type="RefSeq" id="WP_344047809.1">
    <property type="nucleotide sequence ID" value="NZ_BAAAPB010000005.1"/>
</dbReference>
<feature type="transmembrane region" description="Helical" evidence="2">
    <location>
        <begin position="387"/>
        <end position="407"/>
    </location>
</feature>
<name>A0ABP5D552_9ACTN</name>
<reference evidence="4" key="1">
    <citation type="journal article" date="2019" name="Int. J. Syst. Evol. Microbiol.">
        <title>The Global Catalogue of Microorganisms (GCM) 10K type strain sequencing project: providing services to taxonomists for standard genome sequencing and annotation.</title>
        <authorList>
            <consortium name="The Broad Institute Genomics Platform"/>
            <consortium name="The Broad Institute Genome Sequencing Center for Infectious Disease"/>
            <person name="Wu L."/>
            <person name="Ma J."/>
        </authorList>
    </citation>
    <scope>NUCLEOTIDE SEQUENCE [LARGE SCALE GENOMIC DNA]</scope>
    <source>
        <strain evidence="4">JCM 15309</strain>
    </source>
</reference>
<evidence type="ECO:0000256" key="2">
    <source>
        <dbReference type="SAM" id="Phobius"/>
    </source>
</evidence>
<dbReference type="Proteomes" id="UP001500571">
    <property type="component" value="Unassembled WGS sequence"/>
</dbReference>
<feature type="transmembrane region" description="Helical" evidence="2">
    <location>
        <begin position="329"/>
        <end position="350"/>
    </location>
</feature>
<feature type="compositionally biased region" description="Polar residues" evidence="1">
    <location>
        <begin position="751"/>
        <end position="761"/>
    </location>
</feature>
<feature type="transmembrane region" description="Helical" evidence="2">
    <location>
        <begin position="168"/>
        <end position="188"/>
    </location>
</feature>
<feature type="compositionally biased region" description="Low complexity" evidence="1">
    <location>
        <begin position="769"/>
        <end position="784"/>
    </location>
</feature>
<organism evidence="3 4">
    <name type="scientific">Nocardioides panacihumi</name>
    <dbReference type="NCBI Taxonomy" id="400774"/>
    <lineage>
        <taxon>Bacteria</taxon>
        <taxon>Bacillati</taxon>
        <taxon>Actinomycetota</taxon>
        <taxon>Actinomycetes</taxon>
        <taxon>Propionibacteriales</taxon>
        <taxon>Nocardioidaceae</taxon>
        <taxon>Nocardioides</taxon>
    </lineage>
</organism>
<keyword evidence="4" id="KW-1185">Reference proteome</keyword>
<proteinExistence type="predicted"/>
<gene>
    <name evidence="3" type="ORF">GCM10009798_39130</name>
</gene>
<feature type="compositionally biased region" description="Low complexity" evidence="1">
    <location>
        <begin position="704"/>
        <end position="746"/>
    </location>
</feature>
<evidence type="ECO:0008006" key="5">
    <source>
        <dbReference type="Google" id="ProtNLM"/>
    </source>
</evidence>